<proteinExistence type="predicted"/>
<gene>
    <name evidence="2" type="ORF">A2785_01295</name>
</gene>
<dbReference type="AlphaFoldDB" id="A0A1G1VLB5"/>
<feature type="region of interest" description="Disordered" evidence="1">
    <location>
        <begin position="172"/>
        <end position="198"/>
    </location>
</feature>
<sequence>MKRSLLILGLSIFLILFAFGGQAMAKPLMGSTNRPEGNQSSMGKQDLPSQAKSVRIEGRGNSLQVQPLDDEGEDLTFSEGDEVDSFVLEDDESEVEVKSLDNAALVIRNKLAAQTHFPLTVNLETNELIVTTPNGQKTVAVLPDQAVNHMLAAGVLDQIGGKGGIKWLEQQEATPSPTPATDSAEPTATPSSEPDEEEEAAVVLAADADGELVYVISGTKFERLFGFFPVGLRRKAIVSAETGELIRVNQSIFTRLLDLLSV</sequence>
<dbReference type="Proteomes" id="UP000179069">
    <property type="component" value="Unassembled WGS sequence"/>
</dbReference>
<name>A0A1G1VLB5_9BACT</name>
<evidence type="ECO:0000256" key="1">
    <source>
        <dbReference type="SAM" id="MobiDB-lite"/>
    </source>
</evidence>
<feature type="compositionally biased region" description="Polar residues" evidence="1">
    <location>
        <begin position="172"/>
        <end position="181"/>
    </location>
</feature>
<reference evidence="2 3" key="1">
    <citation type="journal article" date="2016" name="Nat. Commun.">
        <title>Thousands of microbial genomes shed light on interconnected biogeochemical processes in an aquifer system.</title>
        <authorList>
            <person name="Anantharaman K."/>
            <person name="Brown C.T."/>
            <person name="Hug L.A."/>
            <person name="Sharon I."/>
            <person name="Castelle C.J."/>
            <person name="Probst A.J."/>
            <person name="Thomas B.C."/>
            <person name="Singh A."/>
            <person name="Wilkins M.J."/>
            <person name="Karaoz U."/>
            <person name="Brodie E.L."/>
            <person name="Williams K.H."/>
            <person name="Hubbard S.S."/>
            <person name="Banfield J.F."/>
        </authorList>
    </citation>
    <scope>NUCLEOTIDE SEQUENCE [LARGE SCALE GENOMIC DNA]</scope>
</reference>
<protein>
    <submittedName>
        <fullName evidence="2">Uncharacterized protein</fullName>
    </submittedName>
</protein>
<comment type="caution">
    <text evidence="2">The sequence shown here is derived from an EMBL/GenBank/DDBJ whole genome shotgun (WGS) entry which is preliminary data.</text>
</comment>
<organism evidence="2 3">
    <name type="scientific">Candidatus Chisholmbacteria bacterium RIFCSPHIGHO2_01_FULL_49_18</name>
    <dbReference type="NCBI Taxonomy" id="1797590"/>
    <lineage>
        <taxon>Bacteria</taxon>
        <taxon>Candidatus Chisholmiibacteriota</taxon>
    </lineage>
</organism>
<evidence type="ECO:0000313" key="2">
    <source>
        <dbReference type="EMBL" id="OGY16209.1"/>
    </source>
</evidence>
<evidence type="ECO:0000313" key="3">
    <source>
        <dbReference type="Proteomes" id="UP000179069"/>
    </source>
</evidence>
<accession>A0A1G1VLB5</accession>
<dbReference type="EMBL" id="MHCI01000018">
    <property type="protein sequence ID" value="OGY16209.1"/>
    <property type="molecule type" value="Genomic_DNA"/>
</dbReference>
<feature type="region of interest" description="Disordered" evidence="1">
    <location>
        <begin position="30"/>
        <end position="52"/>
    </location>
</feature>